<organism evidence="1 2">
    <name type="scientific">Portunus trituberculatus</name>
    <name type="common">Swimming crab</name>
    <name type="synonym">Neptunus trituberculatus</name>
    <dbReference type="NCBI Taxonomy" id="210409"/>
    <lineage>
        <taxon>Eukaryota</taxon>
        <taxon>Metazoa</taxon>
        <taxon>Ecdysozoa</taxon>
        <taxon>Arthropoda</taxon>
        <taxon>Crustacea</taxon>
        <taxon>Multicrustacea</taxon>
        <taxon>Malacostraca</taxon>
        <taxon>Eumalacostraca</taxon>
        <taxon>Eucarida</taxon>
        <taxon>Decapoda</taxon>
        <taxon>Pleocyemata</taxon>
        <taxon>Brachyura</taxon>
        <taxon>Eubrachyura</taxon>
        <taxon>Portunoidea</taxon>
        <taxon>Portunidae</taxon>
        <taxon>Portuninae</taxon>
        <taxon>Portunus</taxon>
    </lineage>
</organism>
<name>A0A5B7ERE7_PORTR</name>
<dbReference type="Proteomes" id="UP000324222">
    <property type="component" value="Unassembled WGS sequence"/>
</dbReference>
<evidence type="ECO:0000313" key="2">
    <source>
        <dbReference type="Proteomes" id="UP000324222"/>
    </source>
</evidence>
<proteinExistence type="predicted"/>
<comment type="caution">
    <text evidence="1">The sequence shown here is derived from an EMBL/GenBank/DDBJ whole genome shotgun (WGS) entry which is preliminary data.</text>
</comment>
<accession>A0A5B7ERE7</accession>
<evidence type="ECO:0000313" key="1">
    <source>
        <dbReference type="EMBL" id="MPC35848.1"/>
    </source>
</evidence>
<reference evidence="1 2" key="1">
    <citation type="submission" date="2019-05" db="EMBL/GenBank/DDBJ databases">
        <title>Another draft genome of Portunus trituberculatus and its Hox gene families provides insights of decapod evolution.</title>
        <authorList>
            <person name="Jeong J.-H."/>
            <person name="Song I."/>
            <person name="Kim S."/>
            <person name="Choi T."/>
            <person name="Kim D."/>
            <person name="Ryu S."/>
            <person name="Kim W."/>
        </authorList>
    </citation>
    <scope>NUCLEOTIDE SEQUENCE [LARGE SCALE GENOMIC DNA]</scope>
    <source>
        <tissue evidence="1">Muscle</tissue>
    </source>
</reference>
<dbReference type="EMBL" id="VSRR010003360">
    <property type="protein sequence ID" value="MPC35848.1"/>
    <property type="molecule type" value="Genomic_DNA"/>
</dbReference>
<dbReference type="AlphaFoldDB" id="A0A5B7ERE7"/>
<protein>
    <submittedName>
        <fullName evidence="1">Uncharacterized protein</fullName>
    </submittedName>
</protein>
<gene>
    <name evidence="1" type="ORF">E2C01_029285</name>
</gene>
<keyword evidence="2" id="KW-1185">Reference proteome</keyword>
<sequence>MNYRELKKNLPGRDDYEKTAPVYPVWVAVKNMTSVLCQPCIRHLRYRSSFQTHPHILPPPILACSSFSDLDVIEVHDGPLSRSKHG</sequence>